<comment type="caution">
    <text evidence="3">The sequence shown here is derived from an EMBL/GenBank/DDBJ whole genome shotgun (WGS) entry which is preliminary data.</text>
</comment>
<keyword evidence="2" id="KW-1133">Transmembrane helix</keyword>
<keyword evidence="4" id="KW-1185">Reference proteome</keyword>
<reference evidence="3" key="1">
    <citation type="submission" date="2023-03" db="EMBL/GenBank/DDBJ databases">
        <title>Actinorhabdospora filicis NBRC 111898.</title>
        <authorList>
            <person name="Ichikawa N."/>
            <person name="Sato H."/>
            <person name="Tonouchi N."/>
        </authorList>
    </citation>
    <scope>NUCLEOTIDE SEQUENCE</scope>
    <source>
        <strain evidence="3">NBRC 111898</strain>
    </source>
</reference>
<keyword evidence="2" id="KW-0812">Transmembrane</keyword>
<feature type="compositionally biased region" description="Low complexity" evidence="1">
    <location>
        <begin position="73"/>
        <end position="86"/>
    </location>
</feature>
<dbReference type="AlphaFoldDB" id="A0A9W6SRI9"/>
<protein>
    <submittedName>
        <fullName evidence="3">Uncharacterized protein</fullName>
    </submittedName>
</protein>
<evidence type="ECO:0000256" key="2">
    <source>
        <dbReference type="SAM" id="Phobius"/>
    </source>
</evidence>
<feature type="transmembrane region" description="Helical" evidence="2">
    <location>
        <begin position="41"/>
        <end position="62"/>
    </location>
</feature>
<gene>
    <name evidence="3" type="ORF">Afil01_55800</name>
</gene>
<organism evidence="3 4">
    <name type="scientific">Actinorhabdospora filicis</name>
    <dbReference type="NCBI Taxonomy" id="1785913"/>
    <lineage>
        <taxon>Bacteria</taxon>
        <taxon>Bacillati</taxon>
        <taxon>Actinomycetota</taxon>
        <taxon>Actinomycetes</taxon>
        <taxon>Micromonosporales</taxon>
        <taxon>Micromonosporaceae</taxon>
        <taxon>Actinorhabdospora</taxon>
    </lineage>
</organism>
<dbReference type="RefSeq" id="WP_285666028.1">
    <property type="nucleotide sequence ID" value="NZ_BSTX01000004.1"/>
</dbReference>
<evidence type="ECO:0000256" key="1">
    <source>
        <dbReference type="SAM" id="MobiDB-lite"/>
    </source>
</evidence>
<name>A0A9W6SRI9_9ACTN</name>
<dbReference type="Proteomes" id="UP001165079">
    <property type="component" value="Unassembled WGS sequence"/>
</dbReference>
<proteinExistence type="predicted"/>
<dbReference type="EMBL" id="BSTX01000004">
    <property type="protein sequence ID" value="GLZ80773.1"/>
    <property type="molecule type" value="Genomic_DNA"/>
</dbReference>
<feature type="region of interest" description="Disordered" evidence="1">
    <location>
        <begin position="68"/>
        <end position="97"/>
    </location>
</feature>
<sequence>MNHEEVRGVFHDALGETPPLPRNDTDDIISAGRRVVGRRRAWRTSGAVAGITAVVALVGFALQQGGARPVNDAAAGSSSSPATSGSDWYIQQGNPDPEHRYQNALRDVLAARFPGQTLVKRPLIAAPGDVPDRELLEFGDSTRRDGIGMDVIVHFPTGDPTWLMVNVEPVLPHDGGDEDYLREIGRCEEESVDCHTENGPNGELIVWRGGVDSNDGGEVKNVAIVLRGDGTVVRVKALVFTPDDTSLSAGDGTSTLPQVTVDDVKAIALALPMAPTYG</sequence>
<keyword evidence="2" id="KW-0472">Membrane</keyword>
<evidence type="ECO:0000313" key="4">
    <source>
        <dbReference type="Proteomes" id="UP001165079"/>
    </source>
</evidence>
<evidence type="ECO:0000313" key="3">
    <source>
        <dbReference type="EMBL" id="GLZ80773.1"/>
    </source>
</evidence>
<accession>A0A9W6SRI9</accession>